<dbReference type="GO" id="GO:0009279">
    <property type="term" value="C:cell outer membrane"/>
    <property type="evidence" value="ECO:0007669"/>
    <property type="project" value="TreeGrafter"/>
</dbReference>
<keyword evidence="6" id="KW-1185">Reference proteome</keyword>
<dbReference type="InterPro" id="IPR012334">
    <property type="entry name" value="Pectin_lyas_fold"/>
</dbReference>
<evidence type="ECO:0000313" key="6">
    <source>
        <dbReference type="Proteomes" id="UP000095228"/>
    </source>
</evidence>
<keyword evidence="3" id="KW-0063">Aspartyl esterase</keyword>
<proteinExistence type="inferred from homology"/>
<reference evidence="5 6" key="1">
    <citation type="submission" date="2016-06" db="EMBL/GenBank/DDBJ databases">
        <title>Three novel species with peptidoglycan cell walls form the new genus Lacunisphaera gen. nov. in the family Opitutaceae of the verrucomicrobial subdivision 4.</title>
        <authorList>
            <person name="Rast P."/>
            <person name="Gloeckner I."/>
            <person name="Jogler M."/>
            <person name="Boedeker C."/>
            <person name="Jeske O."/>
            <person name="Wiegand S."/>
            <person name="Reinhardt R."/>
            <person name="Schumann P."/>
            <person name="Rohde M."/>
            <person name="Spring S."/>
            <person name="Gloeckner F.O."/>
            <person name="Jogler C."/>
        </authorList>
    </citation>
    <scope>NUCLEOTIDE SEQUENCE [LARGE SCALE GENOMIC DNA]</scope>
    <source>
        <strain evidence="5 6">IG16b</strain>
    </source>
</reference>
<dbReference type="PATRIC" id="fig|1838286.3.peg.1567"/>
<gene>
    <name evidence="5" type="primary">pemA</name>
    <name evidence="5" type="ORF">Verru16b_01550</name>
</gene>
<accession>A0A1D8AUD5</accession>
<dbReference type="KEGG" id="obg:Verru16b_01550"/>
<dbReference type="InterPro" id="IPR011050">
    <property type="entry name" value="Pectin_lyase_fold/virulence"/>
</dbReference>
<evidence type="ECO:0000313" key="5">
    <source>
        <dbReference type="EMBL" id="AOS44488.1"/>
    </source>
</evidence>
<evidence type="ECO:0000256" key="3">
    <source>
        <dbReference type="ARBA" id="ARBA00023085"/>
    </source>
</evidence>
<dbReference type="InterPro" id="IPR000070">
    <property type="entry name" value="Pectinesterase_cat"/>
</dbReference>
<dbReference type="GO" id="GO:0042545">
    <property type="term" value="P:cell wall modification"/>
    <property type="evidence" value="ECO:0007669"/>
    <property type="project" value="InterPro"/>
</dbReference>
<dbReference type="EMBL" id="CP016094">
    <property type="protein sequence ID" value="AOS44488.1"/>
    <property type="molecule type" value="Genomic_DNA"/>
</dbReference>
<dbReference type="STRING" id="1838286.Verru16b_01550"/>
<evidence type="ECO:0000256" key="2">
    <source>
        <dbReference type="ARBA" id="ARBA00022801"/>
    </source>
</evidence>
<dbReference type="PANTHER" id="PTHR31321:SF57">
    <property type="entry name" value="PECTINESTERASE 53-RELATED"/>
    <property type="match status" value="1"/>
</dbReference>
<evidence type="ECO:0000259" key="4">
    <source>
        <dbReference type="Pfam" id="PF01095"/>
    </source>
</evidence>
<dbReference type="Gene3D" id="2.160.20.10">
    <property type="entry name" value="Single-stranded right-handed beta-helix, Pectin lyase-like"/>
    <property type="match status" value="1"/>
</dbReference>
<comment type="similarity">
    <text evidence="1">Belongs to the pectinesterase family.</text>
</comment>
<evidence type="ECO:0000256" key="1">
    <source>
        <dbReference type="ARBA" id="ARBA00008891"/>
    </source>
</evidence>
<organism evidence="5 6">
    <name type="scientific">Lacunisphaera limnophila</name>
    <dbReference type="NCBI Taxonomy" id="1838286"/>
    <lineage>
        <taxon>Bacteria</taxon>
        <taxon>Pseudomonadati</taxon>
        <taxon>Verrucomicrobiota</taxon>
        <taxon>Opitutia</taxon>
        <taxon>Opitutales</taxon>
        <taxon>Opitutaceae</taxon>
        <taxon>Lacunisphaera</taxon>
    </lineage>
</organism>
<dbReference type="RefSeq" id="WP_083270189.1">
    <property type="nucleotide sequence ID" value="NZ_CP016094.1"/>
</dbReference>
<dbReference type="SUPFAM" id="SSF51126">
    <property type="entry name" value="Pectin lyase-like"/>
    <property type="match status" value="1"/>
</dbReference>
<dbReference type="PANTHER" id="PTHR31321">
    <property type="entry name" value="ACYL-COA THIOESTER HYDROLASE YBHC-RELATED"/>
    <property type="match status" value="1"/>
</dbReference>
<sequence>MNVVITWWRAASGRASNVPHASGGRVPPLILVLALLAHACALHAAPVADVIVAADGSGQYTSLQEAISAAPMRTDPATPRWVIFVKAGTYRERIYVQRERGHIHVIGEDREKSVIVYNQHANLPGPDGKPIGTFRTPTVQIDGDGMIWENLTLANDAGRPGPRPEGPPVAQALALRADGDRLEFRGVRFLGWQDTILVNRGRHYFSDCYIEGHVDFIFGAATAYFDRCHIHVLADGYITAASTPKEQDHGYVFADCRITGEADARTYLGRPWREFAKTLFLRTEMSSAVRPEGWHNWNKPAAEQTTFYAESGSTGPGASPDTRVAWARPLTAEHAAALTPAAVLGGTDGWNPAR</sequence>
<feature type="domain" description="Pectinesterase catalytic" evidence="4">
    <location>
        <begin position="49"/>
        <end position="343"/>
    </location>
</feature>
<protein>
    <submittedName>
        <fullName evidence="5">Pectinesterase A</fullName>
        <ecNumber evidence="5">3.1.1.11</ecNumber>
    </submittedName>
</protein>
<dbReference type="Proteomes" id="UP000095228">
    <property type="component" value="Chromosome"/>
</dbReference>
<dbReference type="EC" id="3.1.1.11" evidence="5"/>
<dbReference type="GO" id="GO:0030599">
    <property type="term" value="F:pectinesterase activity"/>
    <property type="evidence" value="ECO:0007669"/>
    <property type="project" value="UniProtKB-EC"/>
</dbReference>
<name>A0A1D8AUD5_9BACT</name>
<dbReference type="AlphaFoldDB" id="A0A1D8AUD5"/>
<keyword evidence="2 5" id="KW-0378">Hydrolase</keyword>
<dbReference type="Pfam" id="PF01095">
    <property type="entry name" value="Pectinesterase"/>
    <property type="match status" value="1"/>
</dbReference>